<feature type="domain" description="Transposase Tc1-like" evidence="2">
    <location>
        <begin position="70"/>
        <end position="140"/>
    </location>
</feature>
<dbReference type="AlphaFoldDB" id="A0A4Y2M4F0"/>
<keyword evidence="4" id="KW-1185">Reference proteome</keyword>
<dbReference type="InterPro" id="IPR009057">
    <property type="entry name" value="Homeodomain-like_sf"/>
</dbReference>
<dbReference type="InterPro" id="IPR002492">
    <property type="entry name" value="Transposase_Tc1-like"/>
</dbReference>
<accession>A0A4Y2M4F0</accession>
<evidence type="ECO:0000313" key="4">
    <source>
        <dbReference type="Proteomes" id="UP000499080"/>
    </source>
</evidence>
<dbReference type="GO" id="GO:0005634">
    <property type="term" value="C:nucleus"/>
    <property type="evidence" value="ECO:0007669"/>
    <property type="project" value="UniProtKB-SubCell"/>
</dbReference>
<protein>
    <recommendedName>
        <fullName evidence="2">Transposase Tc1-like domain-containing protein</fullName>
    </recommendedName>
</protein>
<comment type="subcellular location">
    <subcellularLocation>
        <location evidence="1">Nucleus</location>
    </subcellularLocation>
</comment>
<dbReference type="SUPFAM" id="SSF46689">
    <property type="entry name" value="Homeodomain-like"/>
    <property type="match status" value="1"/>
</dbReference>
<evidence type="ECO:0000256" key="1">
    <source>
        <dbReference type="ARBA" id="ARBA00004123"/>
    </source>
</evidence>
<dbReference type="Proteomes" id="UP000499080">
    <property type="component" value="Unassembled WGS sequence"/>
</dbReference>
<sequence length="140" mass="16049">MGKAADLSEFDRRQIVMARRLGMSFTKTARLIGCSTSAVVSIHAKWINDGDTSGRRQGVGRRRVIREKGRRRLSRLVKQHQRQTVAQLTAQYNAGASASVSEHTVQRTLFDMGLCSRRLTRVPLLTKRHRQLRLKWAREH</sequence>
<dbReference type="Pfam" id="PF01498">
    <property type="entry name" value="HTH_Tnp_Tc3_2"/>
    <property type="match status" value="1"/>
</dbReference>
<dbReference type="Gene3D" id="1.10.10.10">
    <property type="entry name" value="Winged helix-like DNA-binding domain superfamily/Winged helix DNA-binding domain"/>
    <property type="match status" value="1"/>
</dbReference>
<gene>
    <name evidence="3" type="ORF">AVEN_254271_1</name>
</gene>
<comment type="caution">
    <text evidence="3">The sequence shown here is derived from an EMBL/GenBank/DDBJ whole genome shotgun (WGS) entry which is preliminary data.</text>
</comment>
<reference evidence="3 4" key="1">
    <citation type="journal article" date="2019" name="Sci. Rep.">
        <title>Orb-weaving spider Araneus ventricosus genome elucidates the spidroin gene catalogue.</title>
        <authorList>
            <person name="Kono N."/>
            <person name="Nakamura H."/>
            <person name="Ohtoshi R."/>
            <person name="Moran D.A.P."/>
            <person name="Shinohara A."/>
            <person name="Yoshida Y."/>
            <person name="Fujiwara M."/>
            <person name="Mori M."/>
            <person name="Tomita M."/>
            <person name="Arakawa K."/>
        </authorList>
    </citation>
    <scope>NUCLEOTIDE SEQUENCE [LARGE SCALE GENOMIC DNA]</scope>
</reference>
<name>A0A4Y2M4F0_ARAVE</name>
<dbReference type="InterPro" id="IPR036388">
    <property type="entry name" value="WH-like_DNA-bd_sf"/>
</dbReference>
<dbReference type="EMBL" id="BGPR01006758">
    <property type="protein sequence ID" value="GBN21599.1"/>
    <property type="molecule type" value="Genomic_DNA"/>
</dbReference>
<dbReference type="GO" id="GO:0006313">
    <property type="term" value="P:DNA transposition"/>
    <property type="evidence" value="ECO:0007669"/>
    <property type="project" value="InterPro"/>
</dbReference>
<proteinExistence type="predicted"/>
<dbReference type="GO" id="GO:0015074">
    <property type="term" value="P:DNA integration"/>
    <property type="evidence" value="ECO:0007669"/>
    <property type="project" value="InterPro"/>
</dbReference>
<dbReference type="OrthoDB" id="8060176at2759"/>
<evidence type="ECO:0000259" key="2">
    <source>
        <dbReference type="Pfam" id="PF01498"/>
    </source>
</evidence>
<dbReference type="GO" id="GO:0003677">
    <property type="term" value="F:DNA binding"/>
    <property type="evidence" value="ECO:0007669"/>
    <property type="project" value="InterPro"/>
</dbReference>
<organism evidence="3 4">
    <name type="scientific">Araneus ventricosus</name>
    <name type="common">Orbweaver spider</name>
    <name type="synonym">Epeira ventricosa</name>
    <dbReference type="NCBI Taxonomy" id="182803"/>
    <lineage>
        <taxon>Eukaryota</taxon>
        <taxon>Metazoa</taxon>
        <taxon>Ecdysozoa</taxon>
        <taxon>Arthropoda</taxon>
        <taxon>Chelicerata</taxon>
        <taxon>Arachnida</taxon>
        <taxon>Araneae</taxon>
        <taxon>Araneomorphae</taxon>
        <taxon>Entelegynae</taxon>
        <taxon>Araneoidea</taxon>
        <taxon>Araneidae</taxon>
        <taxon>Araneus</taxon>
    </lineage>
</organism>
<evidence type="ECO:0000313" key="3">
    <source>
        <dbReference type="EMBL" id="GBN21599.1"/>
    </source>
</evidence>